<accession>A0A375JH94</accession>
<name>A0A375JH94_9BURK</name>
<proteinExistence type="predicted"/>
<evidence type="ECO:0000313" key="2">
    <source>
        <dbReference type="Proteomes" id="UP000256805"/>
    </source>
</evidence>
<protein>
    <submittedName>
        <fullName evidence="1">Uncharacterized protein</fullName>
    </submittedName>
</protein>
<dbReference type="AlphaFoldDB" id="A0A375JH94"/>
<organism evidence="1 2">
    <name type="scientific">Cupriavidus taiwanensis</name>
    <dbReference type="NCBI Taxonomy" id="164546"/>
    <lineage>
        <taxon>Bacteria</taxon>
        <taxon>Pseudomonadati</taxon>
        <taxon>Pseudomonadota</taxon>
        <taxon>Betaproteobacteria</taxon>
        <taxon>Burkholderiales</taxon>
        <taxon>Burkholderiaceae</taxon>
        <taxon>Cupriavidus</taxon>
    </lineage>
</organism>
<dbReference type="EMBL" id="OVTA01000123">
    <property type="protein sequence ID" value="SPS02986.1"/>
    <property type="molecule type" value="Genomic_DNA"/>
</dbReference>
<dbReference type="Proteomes" id="UP000256805">
    <property type="component" value="Unassembled WGS sequence"/>
</dbReference>
<reference evidence="1 2" key="1">
    <citation type="submission" date="2018-01" db="EMBL/GenBank/DDBJ databases">
        <authorList>
            <person name="Gaut B.S."/>
            <person name="Morton B.R."/>
            <person name="Clegg M.T."/>
            <person name="Duvall M.R."/>
        </authorList>
    </citation>
    <scope>NUCLEOTIDE SEQUENCE [LARGE SCALE GENOMIC DNA]</scope>
    <source>
        <strain evidence="1">Cupriavidus taiwanensis cmp 52</strain>
    </source>
</reference>
<evidence type="ECO:0000313" key="1">
    <source>
        <dbReference type="EMBL" id="SPS02986.1"/>
    </source>
</evidence>
<sequence length="90" mass="10123">MATGRRFKKPLPLRLDENSLPPTSVLIDVPEPIPLYLHTPTAEKEAGRRKRAALAALRKVNPNAWVWEVVNGKTSEWPAIPARTKTRSDE</sequence>
<gene>
    <name evidence="1" type="ORF">CBM2634_U560003</name>
</gene>